<keyword evidence="8" id="KW-1185">Reference proteome</keyword>
<feature type="transmembrane region" description="Helical" evidence="6">
    <location>
        <begin position="436"/>
        <end position="458"/>
    </location>
</feature>
<comment type="caution">
    <text evidence="7">The sequence shown here is derived from an EMBL/GenBank/DDBJ whole genome shotgun (WGS) entry which is preliminary data.</text>
</comment>
<feature type="transmembrane region" description="Helical" evidence="6">
    <location>
        <begin position="175"/>
        <end position="195"/>
    </location>
</feature>
<evidence type="ECO:0000256" key="1">
    <source>
        <dbReference type="ARBA" id="ARBA00004651"/>
    </source>
</evidence>
<name>A0ABU1TQN7_9FLAO</name>
<dbReference type="Proteomes" id="UP001255185">
    <property type="component" value="Unassembled WGS sequence"/>
</dbReference>
<dbReference type="EMBL" id="JAVDVI010000009">
    <property type="protein sequence ID" value="MDR6968285.1"/>
    <property type="molecule type" value="Genomic_DNA"/>
</dbReference>
<feature type="transmembrane region" description="Helical" evidence="6">
    <location>
        <begin position="77"/>
        <end position="100"/>
    </location>
</feature>
<reference evidence="7 8" key="1">
    <citation type="submission" date="2023-07" db="EMBL/GenBank/DDBJ databases">
        <title>Sorghum-associated microbial communities from plants grown in Nebraska, USA.</title>
        <authorList>
            <person name="Schachtman D."/>
        </authorList>
    </citation>
    <scope>NUCLEOTIDE SEQUENCE [LARGE SCALE GENOMIC DNA]</scope>
    <source>
        <strain evidence="7 8">3773</strain>
    </source>
</reference>
<feature type="transmembrane region" description="Helical" evidence="6">
    <location>
        <begin position="355"/>
        <end position="374"/>
    </location>
</feature>
<feature type="transmembrane region" description="Helical" evidence="6">
    <location>
        <begin position="406"/>
        <end position="430"/>
    </location>
</feature>
<proteinExistence type="predicted"/>
<feature type="transmembrane region" description="Helical" evidence="6">
    <location>
        <begin position="38"/>
        <end position="57"/>
    </location>
</feature>
<keyword evidence="5 6" id="KW-0472">Membrane</keyword>
<evidence type="ECO:0000313" key="7">
    <source>
        <dbReference type="EMBL" id="MDR6968285.1"/>
    </source>
</evidence>
<feature type="transmembrane region" description="Helical" evidence="6">
    <location>
        <begin position="147"/>
        <end position="169"/>
    </location>
</feature>
<feature type="transmembrane region" description="Helical" evidence="6">
    <location>
        <begin position="324"/>
        <end position="343"/>
    </location>
</feature>
<dbReference type="InterPro" id="IPR050833">
    <property type="entry name" value="Poly_Biosynth_Transport"/>
</dbReference>
<evidence type="ECO:0000256" key="4">
    <source>
        <dbReference type="ARBA" id="ARBA00022989"/>
    </source>
</evidence>
<feature type="transmembrane region" description="Helical" evidence="6">
    <location>
        <begin position="7"/>
        <end position="32"/>
    </location>
</feature>
<organism evidence="7 8">
    <name type="scientific">Flavobacterium arsenatis</name>
    <dbReference type="NCBI Taxonomy" id="1484332"/>
    <lineage>
        <taxon>Bacteria</taxon>
        <taxon>Pseudomonadati</taxon>
        <taxon>Bacteroidota</taxon>
        <taxon>Flavobacteriia</taxon>
        <taxon>Flavobacteriales</taxon>
        <taxon>Flavobacteriaceae</taxon>
        <taxon>Flavobacterium</taxon>
    </lineage>
</organism>
<evidence type="ECO:0000256" key="6">
    <source>
        <dbReference type="SAM" id="Phobius"/>
    </source>
</evidence>
<sequence>MNNFFKSFLSFGLAVSIEKLLGFIVLPIYTTYFNTEEYGIIDLISTMMMVVVVFGILQLETSLQRYYYEFNESRKKLLISTIYFWIIVASVAVALVLYFFSGFLSFKLFGSSQYVVLIKLMSLQVPLQNLSVIGLVILRYERSNSKFLGVIITKVLTSLLAIYICVIYFEMGMRGVFIAQLSSIFCSTFLVTWFIRKYFVFKLPKWVSAKSFRYALPMFPARVGSMILGQSNRFFILGFLSISAIGVYSVSIKLASIIQIFNMAFNMAWAPFMHQQFKNEQNKDVFSKAFIIVCSVTFLCVCLISLFSIEMVKILTASSFYESYRYVGGLTLFYALYIIKETVDIGPKLKEKTKYLSFTFFVSVIVNVISLYFLAQHYALIGVVIAMVVTNLVLVMLSWAVSNRLYYIPFSISIFIVLLIPAIVIALAIMMFEITFLYRLLIALLILTFYITILLKYIKEIKKIVK</sequence>
<feature type="transmembrane region" description="Helical" evidence="6">
    <location>
        <begin position="380"/>
        <end position="399"/>
    </location>
</feature>
<evidence type="ECO:0000256" key="3">
    <source>
        <dbReference type="ARBA" id="ARBA00022692"/>
    </source>
</evidence>
<keyword evidence="3 6" id="KW-0812">Transmembrane</keyword>
<accession>A0ABU1TQN7</accession>
<feature type="transmembrane region" description="Helical" evidence="6">
    <location>
        <begin position="234"/>
        <end position="251"/>
    </location>
</feature>
<dbReference type="RefSeq" id="WP_310026810.1">
    <property type="nucleotide sequence ID" value="NZ_JAVDVI010000009.1"/>
</dbReference>
<evidence type="ECO:0000256" key="2">
    <source>
        <dbReference type="ARBA" id="ARBA00022475"/>
    </source>
</evidence>
<protein>
    <submittedName>
        <fullName evidence="7">O-antigen/teichoic acid export membrane protein</fullName>
    </submittedName>
</protein>
<dbReference type="PANTHER" id="PTHR30250">
    <property type="entry name" value="PST FAMILY PREDICTED COLANIC ACID TRANSPORTER"/>
    <property type="match status" value="1"/>
</dbReference>
<keyword evidence="4 6" id="KW-1133">Transmembrane helix</keyword>
<dbReference type="Pfam" id="PF01943">
    <property type="entry name" value="Polysacc_synt"/>
    <property type="match status" value="1"/>
</dbReference>
<comment type="subcellular location">
    <subcellularLocation>
        <location evidence="1">Cell membrane</location>
        <topology evidence="1">Multi-pass membrane protein</topology>
    </subcellularLocation>
</comment>
<keyword evidence="2" id="KW-1003">Cell membrane</keyword>
<dbReference type="PANTHER" id="PTHR30250:SF11">
    <property type="entry name" value="O-ANTIGEN TRANSPORTER-RELATED"/>
    <property type="match status" value="1"/>
</dbReference>
<feature type="transmembrane region" description="Helical" evidence="6">
    <location>
        <begin position="285"/>
        <end position="309"/>
    </location>
</feature>
<evidence type="ECO:0000256" key="5">
    <source>
        <dbReference type="ARBA" id="ARBA00023136"/>
    </source>
</evidence>
<evidence type="ECO:0000313" key="8">
    <source>
        <dbReference type="Proteomes" id="UP001255185"/>
    </source>
</evidence>
<gene>
    <name evidence="7" type="ORF">J2X31_002302</name>
</gene>
<dbReference type="InterPro" id="IPR002797">
    <property type="entry name" value="Polysacc_synth"/>
</dbReference>